<gene>
    <name evidence="1" type="ORF">SAMN05216203_0649</name>
</gene>
<evidence type="ECO:0000313" key="2">
    <source>
        <dbReference type="Proteomes" id="UP000198644"/>
    </source>
</evidence>
<organism evidence="1 2">
    <name type="scientific">Marinobacter daqiaonensis</name>
    <dbReference type="NCBI Taxonomy" id="650891"/>
    <lineage>
        <taxon>Bacteria</taxon>
        <taxon>Pseudomonadati</taxon>
        <taxon>Pseudomonadota</taxon>
        <taxon>Gammaproteobacteria</taxon>
        <taxon>Pseudomonadales</taxon>
        <taxon>Marinobacteraceae</taxon>
        <taxon>Marinobacter</taxon>
    </lineage>
</organism>
<dbReference type="OrthoDB" id="9814067at2"/>
<dbReference type="EMBL" id="FOYW01000001">
    <property type="protein sequence ID" value="SFR47700.1"/>
    <property type="molecule type" value="Genomic_DNA"/>
</dbReference>
<dbReference type="STRING" id="650891.SAMN05216203_0649"/>
<dbReference type="RefSeq" id="WP_092008851.1">
    <property type="nucleotide sequence ID" value="NZ_FOYW01000001.1"/>
</dbReference>
<dbReference type="AlphaFoldDB" id="A0A1I6GZV7"/>
<dbReference type="Proteomes" id="UP000198644">
    <property type="component" value="Unassembled WGS sequence"/>
</dbReference>
<reference evidence="1 2" key="1">
    <citation type="submission" date="2016-10" db="EMBL/GenBank/DDBJ databases">
        <authorList>
            <person name="de Groot N.N."/>
        </authorList>
    </citation>
    <scope>NUCLEOTIDE SEQUENCE [LARGE SCALE GENOMIC DNA]</scope>
    <source>
        <strain evidence="1 2">CGMCC 1.9167</strain>
    </source>
</reference>
<evidence type="ECO:0008006" key="3">
    <source>
        <dbReference type="Google" id="ProtNLM"/>
    </source>
</evidence>
<evidence type="ECO:0000313" key="1">
    <source>
        <dbReference type="EMBL" id="SFR47700.1"/>
    </source>
</evidence>
<sequence length="72" mass="8533">MSRPGEQQISLADTPYCHVASRCVRRTFLCGIDHQTGQSYEHRRQCIEQHIRMLSSIFTVELCAYVNHYHHW</sequence>
<protein>
    <recommendedName>
        <fullName evidence="3">Transposase</fullName>
    </recommendedName>
</protein>
<name>A0A1I6GZV7_9GAMM</name>
<accession>A0A1I6GZV7</accession>
<proteinExistence type="predicted"/>
<keyword evidence="2" id="KW-1185">Reference proteome</keyword>